<dbReference type="EMBL" id="BMGC01000013">
    <property type="protein sequence ID" value="GGB33068.1"/>
    <property type="molecule type" value="Genomic_DNA"/>
</dbReference>
<dbReference type="PANTHER" id="PTHR30561">
    <property type="entry name" value="SMR FAMILY PROTON-DEPENDENT DRUG EFFLUX TRANSPORTER SUGE"/>
    <property type="match status" value="1"/>
</dbReference>
<accession>A0A916WV34</accession>
<keyword evidence="3" id="KW-0813">Transport</keyword>
<comment type="caution">
    <text evidence="11">The sequence shown here is derived from an EMBL/GenBank/DDBJ whole genome shotgun (WGS) entry which is preliminary data.</text>
</comment>
<reference evidence="11" key="2">
    <citation type="submission" date="2020-09" db="EMBL/GenBank/DDBJ databases">
        <authorList>
            <person name="Sun Q."/>
            <person name="Zhou Y."/>
        </authorList>
    </citation>
    <scope>NUCLEOTIDE SEQUENCE</scope>
    <source>
        <strain evidence="11">CGMCC 1.12827</strain>
    </source>
</reference>
<keyword evidence="7 10" id="KW-0472">Membrane</keyword>
<keyword evidence="4" id="KW-1003">Cell membrane</keyword>
<feature type="transmembrane region" description="Helical" evidence="10">
    <location>
        <begin position="31"/>
        <end position="51"/>
    </location>
</feature>
<keyword evidence="8" id="KW-0046">Antibiotic resistance</keyword>
<evidence type="ECO:0000256" key="6">
    <source>
        <dbReference type="ARBA" id="ARBA00022989"/>
    </source>
</evidence>
<evidence type="ECO:0000256" key="2">
    <source>
        <dbReference type="ARBA" id="ARBA00007822"/>
    </source>
</evidence>
<dbReference type="GO" id="GO:0046677">
    <property type="term" value="P:response to antibiotic"/>
    <property type="evidence" value="ECO:0007669"/>
    <property type="project" value="UniProtKB-KW"/>
</dbReference>
<dbReference type="InterPro" id="IPR000390">
    <property type="entry name" value="Small_drug/metabolite_transptr"/>
</dbReference>
<dbReference type="Pfam" id="PF00893">
    <property type="entry name" value="Multi_Drug_Res"/>
    <property type="match status" value="1"/>
</dbReference>
<comment type="similarity">
    <text evidence="2">Belongs to the drug/metabolite transporter (DMT) superfamily. Small multidrug resistance (SMR) (TC 2.A.7.1) family. Mmr subfamily.</text>
</comment>
<evidence type="ECO:0000256" key="1">
    <source>
        <dbReference type="ARBA" id="ARBA00004651"/>
    </source>
</evidence>
<dbReference type="GO" id="GO:0022857">
    <property type="term" value="F:transmembrane transporter activity"/>
    <property type="evidence" value="ECO:0007669"/>
    <property type="project" value="InterPro"/>
</dbReference>
<evidence type="ECO:0000256" key="5">
    <source>
        <dbReference type="ARBA" id="ARBA00022692"/>
    </source>
</evidence>
<keyword evidence="6 10" id="KW-1133">Transmembrane helix</keyword>
<evidence type="ECO:0000256" key="7">
    <source>
        <dbReference type="ARBA" id="ARBA00023136"/>
    </source>
</evidence>
<feature type="transmembrane region" description="Helical" evidence="10">
    <location>
        <begin position="58"/>
        <end position="78"/>
    </location>
</feature>
<evidence type="ECO:0000256" key="10">
    <source>
        <dbReference type="SAM" id="Phobius"/>
    </source>
</evidence>
<keyword evidence="5 9" id="KW-0812">Transmembrane</keyword>
<evidence type="ECO:0000256" key="4">
    <source>
        <dbReference type="ARBA" id="ARBA00022475"/>
    </source>
</evidence>
<evidence type="ECO:0000256" key="9">
    <source>
        <dbReference type="RuleBase" id="RU003942"/>
    </source>
</evidence>
<reference evidence="11" key="1">
    <citation type="journal article" date="2014" name="Int. J. Syst. Evol. Microbiol.">
        <title>Complete genome sequence of Corynebacterium casei LMG S-19264T (=DSM 44701T), isolated from a smear-ripened cheese.</title>
        <authorList>
            <consortium name="US DOE Joint Genome Institute (JGI-PGF)"/>
            <person name="Walter F."/>
            <person name="Albersmeier A."/>
            <person name="Kalinowski J."/>
            <person name="Ruckert C."/>
        </authorList>
    </citation>
    <scope>NUCLEOTIDE SEQUENCE</scope>
    <source>
        <strain evidence="11">CGMCC 1.12827</strain>
    </source>
</reference>
<dbReference type="GO" id="GO:0005886">
    <property type="term" value="C:plasma membrane"/>
    <property type="evidence" value="ECO:0007669"/>
    <property type="project" value="UniProtKB-SubCell"/>
</dbReference>
<dbReference type="AlphaFoldDB" id="A0A916WV34"/>
<dbReference type="InterPro" id="IPR037185">
    <property type="entry name" value="EmrE-like"/>
</dbReference>
<dbReference type="PANTHER" id="PTHR30561:SF1">
    <property type="entry name" value="MULTIDRUG TRANSPORTER EMRE"/>
    <property type="match status" value="1"/>
</dbReference>
<dbReference type="Proteomes" id="UP000621454">
    <property type="component" value="Unassembled WGS sequence"/>
</dbReference>
<name>A0A916WV34_9ACTN</name>
<comment type="subcellular location">
    <subcellularLocation>
        <location evidence="1 9">Cell membrane</location>
        <topology evidence="1 9">Multi-pass membrane protein</topology>
    </subcellularLocation>
</comment>
<dbReference type="SUPFAM" id="SSF103481">
    <property type="entry name" value="Multidrug resistance efflux transporter EmrE"/>
    <property type="match status" value="1"/>
</dbReference>
<organism evidence="11 12">
    <name type="scientific">Gordonia jinhuaensis</name>
    <dbReference type="NCBI Taxonomy" id="1517702"/>
    <lineage>
        <taxon>Bacteria</taxon>
        <taxon>Bacillati</taxon>
        <taxon>Actinomycetota</taxon>
        <taxon>Actinomycetes</taxon>
        <taxon>Mycobacteriales</taxon>
        <taxon>Gordoniaceae</taxon>
        <taxon>Gordonia</taxon>
    </lineage>
</organism>
<evidence type="ECO:0000256" key="3">
    <source>
        <dbReference type="ARBA" id="ARBA00022448"/>
    </source>
</evidence>
<evidence type="ECO:0000313" key="11">
    <source>
        <dbReference type="EMBL" id="GGB33068.1"/>
    </source>
</evidence>
<proteinExistence type="inferred from homology"/>
<evidence type="ECO:0000313" key="12">
    <source>
        <dbReference type="Proteomes" id="UP000621454"/>
    </source>
</evidence>
<dbReference type="Gene3D" id="1.10.3730.20">
    <property type="match status" value="1"/>
</dbReference>
<dbReference type="InterPro" id="IPR045324">
    <property type="entry name" value="Small_multidrug_res"/>
</dbReference>
<protein>
    <submittedName>
        <fullName evidence="11">Multidrug transporter</fullName>
    </submittedName>
</protein>
<gene>
    <name evidence="11" type="ORF">GCM10011489_21480</name>
</gene>
<keyword evidence="12" id="KW-1185">Reference proteome</keyword>
<feature type="transmembrane region" description="Helical" evidence="10">
    <location>
        <begin position="84"/>
        <end position="102"/>
    </location>
</feature>
<evidence type="ECO:0000256" key="8">
    <source>
        <dbReference type="ARBA" id="ARBA00023251"/>
    </source>
</evidence>
<sequence length="106" mass="11048">MIMGWVLLAIAIASEVVGTLAMRAAVSGSPWWYLLTAIGYTAAFILLPMALRTGMPVGLSYAVWASAGIVATAILAHFLFGERFTVITAAGIILITAGVAAIQSQH</sequence>